<dbReference type="PROSITE" id="PS51204">
    <property type="entry name" value="HSA"/>
    <property type="match status" value="1"/>
</dbReference>
<evidence type="ECO:0000256" key="5">
    <source>
        <dbReference type="ARBA" id="ARBA00022806"/>
    </source>
</evidence>
<dbReference type="GO" id="GO:0006338">
    <property type="term" value="P:chromatin remodeling"/>
    <property type="evidence" value="ECO:0007669"/>
    <property type="project" value="TreeGrafter"/>
</dbReference>
<evidence type="ECO:0000256" key="2">
    <source>
        <dbReference type="ARBA" id="ARBA00009220"/>
    </source>
</evidence>
<evidence type="ECO:0000256" key="3">
    <source>
        <dbReference type="ARBA" id="ARBA00022741"/>
    </source>
</evidence>
<dbReference type="InterPro" id="IPR001650">
    <property type="entry name" value="Helicase_C-like"/>
</dbReference>
<evidence type="ECO:0000259" key="13">
    <source>
        <dbReference type="PROSITE" id="PS51194"/>
    </source>
</evidence>
<comment type="similarity">
    <text evidence="2">Belongs to the SNF2/RAD54 helicase family. SWR1 subfamily.</text>
</comment>
<feature type="compositionally biased region" description="Acidic residues" evidence="11">
    <location>
        <begin position="1451"/>
        <end position="1462"/>
    </location>
</feature>
<dbReference type="GO" id="GO:0005524">
    <property type="term" value="F:ATP binding"/>
    <property type="evidence" value="ECO:0007669"/>
    <property type="project" value="UniProtKB-KW"/>
</dbReference>
<dbReference type="SMART" id="SM00573">
    <property type="entry name" value="HSA"/>
    <property type="match status" value="1"/>
</dbReference>
<feature type="domain" description="Helicase C-terminal" evidence="13">
    <location>
        <begin position="1242"/>
        <end position="1396"/>
    </location>
</feature>
<dbReference type="SUPFAM" id="SSF52540">
    <property type="entry name" value="P-loop containing nucleoside triphosphate hydrolases"/>
    <property type="match status" value="2"/>
</dbReference>
<dbReference type="SMART" id="SM00487">
    <property type="entry name" value="DEXDc"/>
    <property type="match status" value="1"/>
</dbReference>
<dbReference type="Gene3D" id="3.40.50.10810">
    <property type="entry name" value="Tandem AAA-ATPase domain"/>
    <property type="match status" value="1"/>
</dbReference>
<dbReference type="SMART" id="SM00490">
    <property type="entry name" value="HELICc"/>
    <property type="match status" value="1"/>
</dbReference>
<keyword evidence="4" id="KW-0378">Hydrolase</keyword>
<dbReference type="PROSITE" id="PS51192">
    <property type="entry name" value="HELICASE_ATP_BIND_1"/>
    <property type="match status" value="1"/>
</dbReference>
<keyword evidence="7" id="KW-0156">Chromatin regulator</keyword>
<evidence type="ECO:0000256" key="10">
    <source>
        <dbReference type="SAM" id="Coils"/>
    </source>
</evidence>
<feature type="region of interest" description="Disordered" evidence="11">
    <location>
        <begin position="1"/>
        <end position="22"/>
    </location>
</feature>
<dbReference type="InterPro" id="IPR014001">
    <property type="entry name" value="Helicase_ATP-bd"/>
</dbReference>
<evidence type="ECO:0000313" key="15">
    <source>
        <dbReference type="EMBL" id="OQV25233.1"/>
    </source>
</evidence>
<feature type="compositionally biased region" description="Acidic residues" evidence="11">
    <location>
        <begin position="436"/>
        <end position="454"/>
    </location>
</feature>
<dbReference type="Proteomes" id="UP000192578">
    <property type="component" value="Unassembled WGS sequence"/>
</dbReference>
<dbReference type="Pfam" id="PF00271">
    <property type="entry name" value="Helicase_C"/>
    <property type="match status" value="1"/>
</dbReference>
<feature type="compositionally biased region" description="Low complexity" evidence="11">
    <location>
        <begin position="131"/>
        <end position="140"/>
    </location>
</feature>
<keyword evidence="16" id="KW-1185">Reference proteome</keyword>
<feature type="compositionally biased region" description="Low complexity" evidence="11">
    <location>
        <begin position="1717"/>
        <end position="1737"/>
    </location>
</feature>
<dbReference type="GO" id="GO:0003677">
    <property type="term" value="F:DNA binding"/>
    <property type="evidence" value="ECO:0007669"/>
    <property type="project" value="UniProtKB-KW"/>
</dbReference>
<dbReference type="FunFam" id="3.40.50.10810:FF:000005">
    <property type="entry name" value="Photoperiod-independent early flowering 1"/>
    <property type="match status" value="1"/>
</dbReference>
<dbReference type="InterPro" id="IPR038718">
    <property type="entry name" value="SNF2-like_sf"/>
</dbReference>
<dbReference type="Pfam" id="PF00176">
    <property type="entry name" value="SNF2-rel_dom"/>
    <property type="match status" value="1"/>
</dbReference>
<feature type="compositionally biased region" description="Polar residues" evidence="11">
    <location>
        <begin position="1744"/>
        <end position="1763"/>
    </location>
</feature>
<dbReference type="Gene3D" id="3.40.50.300">
    <property type="entry name" value="P-loop containing nucleotide triphosphate hydrolases"/>
    <property type="match status" value="1"/>
</dbReference>
<feature type="coiled-coil region" evidence="10">
    <location>
        <begin position="1482"/>
        <end position="1513"/>
    </location>
</feature>
<dbReference type="PANTHER" id="PTHR45685">
    <property type="entry name" value="HELICASE SRCAP-RELATED"/>
    <property type="match status" value="1"/>
</dbReference>
<evidence type="ECO:0000256" key="11">
    <source>
        <dbReference type="SAM" id="MobiDB-lite"/>
    </source>
</evidence>
<accession>A0A1W0XCL4</accession>
<dbReference type="GO" id="GO:0004386">
    <property type="term" value="F:helicase activity"/>
    <property type="evidence" value="ECO:0007669"/>
    <property type="project" value="UniProtKB-KW"/>
</dbReference>
<feature type="compositionally biased region" description="Polar residues" evidence="11">
    <location>
        <begin position="1579"/>
        <end position="1600"/>
    </location>
</feature>
<keyword evidence="5 15" id="KW-0347">Helicase</keyword>
<feature type="compositionally biased region" description="Low complexity" evidence="11">
    <location>
        <begin position="408"/>
        <end position="419"/>
    </location>
</feature>
<evidence type="ECO:0000313" key="16">
    <source>
        <dbReference type="Proteomes" id="UP000192578"/>
    </source>
</evidence>
<evidence type="ECO:0000256" key="8">
    <source>
        <dbReference type="ARBA" id="ARBA00023125"/>
    </source>
</evidence>
<feature type="region of interest" description="Disordered" evidence="11">
    <location>
        <begin position="1550"/>
        <end position="1617"/>
    </location>
</feature>
<keyword evidence="8" id="KW-0238">DNA-binding</keyword>
<dbReference type="PROSITE" id="PS51194">
    <property type="entry name" value="HELICASE_CTER"/>
    <property type="match status" value="1"/>
</dbReference>
<dbReference type="GO" id="GO:0042393">
    <property type="term" value="F:histone binding"/>
    <property type="evidence" value="ECO:0007669"/>
    <property type="project" value="TreeGrafter"/>
</dbReference>
<dbReference type="OrthoDB" id="448448at2759"/>
<feature type="domain" description="Helicase ATP-binding" evidence="12">
    <location>
        <begin position="596"/>
        <end position="761"/>
    </location>
</feature>
<comment type="caution">
    <text evidence="15">The sequence shown here is derived from an EMBL/GenBank/DDBJ whole genome shotgun (WGS) entry which is preliminary data.</text>
</comment>
<dbReference type="Pfam" id="PF07529">
    <property type="entry name" value="HSA"/>
    <property type="match status" value="1"/>
</dbReference>
<dbReference type="EMBL" id="MTYJ01000003">
    <property type="protein sequence ID" value="OQV25233.1"/>
    <property type="molecule type" value="Genomic_DNA"/>
</dbReference>
<dbReference type="GO" id="GO:0000812">
    <property type="term" value="C:Swr1 complex"/>
    <property type="evidence" value="ECO:0007669"/>
    <property type="project" value="TreeGrafter"/>
</dbReference>
<keyword evidence="6" id="KW-0067">ATP-binding</keyword>
<feature type="region of interest" description="Disordered" evidence="11">
    <location>
        <begin position="117"/>
        <end position="158"/>
    </location>
</feature>
<sequence>MDLIPDLLPNGMDVADEPPPGEDEHNIISLIPLDNSSEETRNNTTELASYPESILHFDPDEGDYWDRRPAAALFEPDVPNLLAECDRLCQPVFFPRSTDQFGSATPWGVVELAKITARAAPQRSREGEDASSSGTSSAQSPYHSHMVSAPSSQTDRALSSGLNASFEVQPTDLLARLKAPNASHGSRPSTSRSPAVIRAPSDSFVAHPSVLASQLSSISAVSGGPSRIVVESQKSGPAQPLVTPATGDVQISSMAIEQEGRILSRIADLRKEGKWEDSRIPKCVIAEPFSRGVKNFTKEVTWVATLIAKERKAKIALAKKIAYAAKRWHEKRAEQVRRMEREEEQRLRKVAKSIGGLVLGWWGEVRKVAQMKQKEEIEVRKQDIRKLHLRHLMDQTEEFSSRMAQGLARSSSTASITATPKAVEVVEDPNDKEYNEAEDSSFEDEEDTISDEEGKESTGDNQMDARQLEDDANIPLEDLLPPGYREMFLAPSTDQPSIKRKRTSSKTLTSDVYELEPKPKKLKEEDDLSLLVNLPTEEEIEDNVMFDEKVKSHEAALEKLQPKGTSLSSTEVVTAVPFLLRGDLREYQHVGLDWLVSLYNNKMNGILADEMGLGKTIQTIAFIAHLASEKNNWGPHLVIVPTSVLLNWELEFKRWCPGLIIKTYYGSRKQRSDLRTGWTKPDSFHICITSYKVATQDYSSFRRMRWRYLILDEAQAIKNYKSQRWMRIAEFPSERRLLLTGTPMQNSLEEVWALLHFLAPELFESLNMFQQLFSNLTAMSEGRKPQDQAIVKQLHTVLRPFILRRMKAEVETQLPKKYEQVLKCRLSKRQRYLYDDYMSRSKTRETLKAGNYLSVINILMQLRKVCNHPNLFEERPVLSPFVMPHQLRLEYPALVFEVLYRDTTDAPYFREVSTSLTKPFSAAPKNLTSFDSSRLAELLPTDDRMLLASDASKPLALPRPLPLGFSTCFDALGLTITDLMAGTPFFPIEDNRLCTESCIHPSPVVTKLRAFTTVASVHTGRVKKAAKKKPDRRNGLSVGALTNGTKKSKPIHALSIESSRVSTKYFTEDLRPSRFRLQREDHSEVLLTANRRKCTTLPLLAGNLVTLLSLDRDDAEPRRSSFKTGFLQCHRAQKENLNPLPFKTRTFGLAGLTEMGASAEKRLDQAEERYWIDHGSVAYDPVRMPPPVLAVHNMPSSFDQKTAAWQDLLRPALEEVSERLHPVERLRVMKFPETRLIQYDCGKLQMLDELLRERFAGGHRCLIFTQMTKVLDVLEVFLTYHGYNYLRLDGSTGIELRQTLMDRFNRDPRYFVFILSTRSGGVGVNLTGADTVVFYDSDWNPTMDAQAQDRCHRIGQTRDVNIYRLISEYTVEENILEKATQKRILGHLAIESGGFTTGVLKRENFKDIFGLKDDEVANAMPDDAVDEESAIAKVEDPEDVAAAKKAKTEAAQDEEDDDDDDEPRFKSIQKFLNPIQCFGVKYVEEYALNQEVMEELEQTREEVERRKREWELSRLELAQTERANAAVEASEPFNVSRSLMDPKVRTESAYVTPLRQRSARRSASATAAVTPSPLLLRTPPNTVAPQSTRSEQQSPVTGPSSKPHPVSPMVLTTPSPSISGRVKKVKFAPVVLNPQTDASTTTQQQKNGAAAVKKKAKKADDPDFKVPLPPVKSPRLVNGGGKSSPSPNKSVTAPGGGRSSGKMQVSPLPGKLMKPQSAVVSAVVSDATAAAMTSSPAPAGPRMQTRSRGTLGSNSSATNGREK</sequence>
<dbReference type="InterPro" id="IPR014012">
    <property type="entry name" value="HSA_dom"/>
</dbReference>
<feature type="region of interest" description="Disordered" evidence="11">
    <location>
        <begin position="400"/>
        <end position="511"/>
    </location>
</feature>
<dbReference type="InterPro" id="IPR050520">
    <property type="entry name" value="INO80/SWR1_helicase"/>
</dbReference>
<feature type="region of interest" description="Disordered" evidence="11">
    <location>
        <begin position="1427"/>
        <end position="1464"/>
    </location>
</feature>
<organism evidence="15 16">
    <name type="scientific">Hypsibius exemplaris</name>
    <name type="common">Freshwater tardigrade</name>
    <dbReference type="NCBI Taxonomy" id="2072580"/>
    <lineage>
        <taxon>Eukaryota</taxon>
        <taxon>Metazoa</taxon>
        <taxon>Ecdysozoa</taxon>
        <taxon>Tardigrada</taxon>
        <taxon>Eutardigrada</taxon>
        <taxon>Parachela</taxon>
        <taxon>Hypsibioidea</taxon>
        <taxon>Hypsibiidae</taxon>
        <taxon>Hypsibius</taxon>
    </lineage>
</organism>
<keyword evidence="3" id="KW-0547">Nucleotide-binding</keyword>
<comment type="subcellular location">
    <subcellularLocation>
        <location evidence="1">Nucleus</location>
    </subcellularLocation>
</comment>
<evidence type="ECO:0000256" key="7">
    <source>
        <dbReference type="ARBA" id="ARBA00022853"/>
    </source>
</evidence>
<protein>
    <submittedName>
        <fullName evidence="15">Helicase ssl-1</fullName>
    </submittedName>
</protein>
<evidence type="ECO:0000256" key="9">
    <source>
        <dbReference type="ARBA" id="ARBA00023242"/>
    </source>
</evidence>
<name>A0A1W0XCL4_HYPEX</name>
<dbReference type="GO" id="GO:0016887">
    <property type="term" value="F:ATP hydrolysis activity"/>
    <property type="evidence" value="ECO:0007669"/>
    <property type="project" value="TreeGrafter"/>
</dbReference>
<dbReference type="InterPro" id="IPR049730">
    <property type="entry name" value="SNF2/RAD54-like_C"/>
</dbReference>
<dbReference type="Gene3D" id="1.20.120.850">
    <property type="entry name" value="SWI2/SNF2 ATPases, N-terminal domain"/>
    <property type="match status" value="1"/>
</dbReference>
<proteinExistence type="inferred from homology"/>
<evidence type="ECO:0000256" key="4">
    <source>
        <dbReference type="ARBA" id="ARBA00022801"/>
    </source>
</evidence>
<evidence type="ECO:0000259" key="12">
    <source>
        <dbReference type="PROSITE" id="PS51192"/>
    </source>
</evidence>
<gene>
    <name evidence="15" type="ORF">BV898_00919</name>
</gene>
<feature type="domain" description="HSA" evidence="14">
    <location>
        <begin position="280"/>
        <end position="352"/>
    </location>
</feature>
<evidence type="ECO:0000256" key="6">
    <source>
        <dbReference type="ARBA" id="ARBA00022840"/>
    </source>
</evidence>
<reference evidence="16" key="1">
    <citation type="submission" date="2017-01" db="EMBL/GenBank/DDBJ databases">
        <title>Comparative genomics of anhydrobiosis in the tardigrade Hypsibius dujardini.</title>
        <authorList>
            <person name="Yoshida Y."/>
            <person name="Koutsovoulos G."/>
            <person name="Laetsch D."/>
            <person name="Stevens L."/>
            <person name="Kumar S."/>
            <person name="Horikawa D."/>
            <person name="Ishino K."/>
            <person name="Komine S."/>
            <person name="Tomita M."/>
            <person name="Blaxter M."/>
            <person name="Arakawa K."/>
        </authorList>
    </citation>
    <scope>NUCLEOTIDE SEQUENCE [LARGE SCALE GENOMIC DNA]</scope>
    <source>
        <strain evidence="16">Z151</strain>
    </source>
</reference>
<evidence type="ECO:0000256" key="1">
    <source>
        <dbReference type="ARBA" id="ARBA00004123"/>
    </source>
</evidence>
<keyword evidence="10" id="KW-0175">Coiled coil</keyword>
<keyword evidence="9" id="KW-0539">Nucleus</keyword>
<dbReference type="InterPro" id="IPR027417">
    <property type="entry name" value="P-loop_NTPase"/>
</dbReference>
<feature type="region of interest" description="Disordered" evidence="11">
    <location>
        <begin position="1636"/>
        <end position="1763"/>
    </location>
</feature>
<feature type="compositionally biased region" description="Polar residues" evidence="11">
    <location>
        <begin position="149"/>
        <end position="158"/>
    </location>
</feature>
<dbReference type="InterPro" id="IPR000330">
    <property type="entry name" value="SNF2_N"/>
</dbReference>
<dbReference type="PANTHER" id="PTHR45685:SF1">
    <property type="entry name" value="HELICASE SRCAP"/>
    <property type="match status" value="1"/>
</dbReference>
<feature type="compositionally biased region" description="Polar residues" evidence="11">
    <location>
        <begin position="1636"/>
        <end position="1647"/>
    </location>
</feature>
<evidence type="ECO:0000259" key="14">
    <source>
        <dbReference type="PROSITE" id="PS51204"/>
    </source>
</evidence>
<dbReference type="CDD" id="cd18793">
    <property type="entry name" value="SF2_C_SNF"/>
    <property type="match status" value="1"/>
</dbReference>